<evidence type="ECO:0000313" key="3">
    <source>
        <dbReference type="Proteomes" id="UP000189911"/>
    </source>
</evidence>
<feature type="compositionally biased region" description="Low complexity" evidence="1">
    <location>
        <begin position="579"/>
        <end position="588"/>
    </location>
</feature>
<dbReference type="AlphaFoldDB" id="A0A1G4KNF2"/>
<feature type="compositionally biased region" description="Low complexity" evidence="1">
    <location>
        <begin position="117"/>
        <end position="136"/>
    </location>
</feature>
<keyword evidence="3" id="KW-1185">Reference proteome</keyword>
<feature type="compositionally biased region" description="Polar residues" evidence="1">
    <location>
        <begin position="605"/>
        <end position="649"/>
    </location>
</feature>
<feature type="region of interest" description="Disordered" evidence="1">
    <location>
        <begin position="25"/>
        <end position="137"/>
    </location>
</feature>
<dbReference type="Proteomes" id="UP000189911">
    <property type="component" value="Chromosome H"/>
</dbReference>
<feature type="region of interest" description="Disordered" evidence="1">
    <location>
        <begin position="150"/>
        <end position="173"/>
    </location>
</feature>
<feature type="compositionally biased region" description="Polar residues" evidence="1">
    <location>
        <begin position="371"/>
        <end position="385"/>
    </location>
</feature>
<feature type="region of interest" description="Disordered" evidence="1">
    <location>
        <begin position="447"/>
        <end position="479"/>
    </location>
</feature>
<protein>
    <submittedName>
        <fullName evidence="2">LANO_0H19944g1_1</fullName>
    </submittedName>
</protein>
<feature type="compositionally biased region" description="Polar residues" evidence="1">
    <location>
        <begin position="543"/>
        <end position="558"/>
    </location>
</feature>
<proteinExistence type="predicted"/>
<reference evidence="3" key="1">
    <citation type="submission" date="2016-03" db="EMBL/GenBank/DDBJ databases">
        <authorList>
            <person name="Devillers Hugo."/>
        </authorList>
    </citation>
    <scope>NUCLEOTIDE SEQUENCE [LARGE SCALE GENOMIC DNA]</scope>
</reference>
<accession>A0A1G4KNF2</accession>
<feature type="region of interest" description="Disordered" evidence="1">
    <location>
        <begin position="417"/>
        <end position="436"/>
    </location>
</feature>
<evidence type="ECO:0000313" key="2">
    <source>
        <dbReference type="EMBL" id="SCV06002.1"/>
    </source>
</evidence>
<feature type="compositionally biased region" description="Polar residues" evidence="1">
    <location>
        <begin position="156"/>
        <end position="168"/>
    </location>
</feature>
<organism evidence="2 3">
    <name type="scientific">Lachancea nothofagi CBS 11611</name>
    <dbReference type="NCBI Taxonomy" id="1266666"/>
    <lineage>
        <taxon>Eukaryota</taxon>
        <taxon>Fungi</taxon>
        <taxon>Dikarya</taxon>
        <taxon>Ascomycota</taxon>
        <taxon>Saccharomycotina</taxon>
        <taxon>Saccharomycetes</taxon>
        <taxon>Saccharomycetales</taxon>
        <taxon>Saccharomycetaceae</taxon>
        <taxon>Lachancea</taxon>
    </lineage>
</organism>
<feature type="compositionally biased region" description="Basic and acidic residues" evidence="1">
    <location>
        <begin position="589"/>
        <end position="600"/>
    </location>
</feature>
<feature type="region of interest" description="Disordered" evidence="1">
    <location>
        <begin position="539"/>
        <end position="672"/>
    </location>
</feature>
<name>A0A1G4KNF2_9SACH</name>
<dbReference type="EMBL" id="LT598447">
    <property type="protein sequence ID" value="SCV06002.1"/>
    <property type="molecule type" value="Genomic_DNA"/>
</dbReference>
<feature type="compositionally biased region" description="Low complexity" evidence="1">
    <location>
        <begin position="417"/>
        <end position="434"/>
    </location>
</feature>
<gene>
    <name evidence="2" type="ORF">LANO_0H19944G</name>
</gene>
<feature type="compositionally biased region" description="Acidic residues" evidence="1">
    <location>
        <begin position="657"/>
        <end position="672"/>
    </location>
</feature>
<evidence type="ECO:0000256" key="1">
    <source>
        <dbReference type="SAM" id="MobiDB-lite"/>
    </source>
</evidence>
<feature type="compositionally biased region" description="Basic and acidic residues" evidence="1">
    <location>
        <begin position="450"/>
        <end position="467"/>
    </location>
</feature>
<sequence length="799" mass="85524">MALQDIKEEETDLASDAHVEAVAASPVDTLPGSPGPPLGAQLAPMDIVFDDGAGRDDDGDDLSSIAPPHPFASSQEALLPPLPQDHTVLMSPVASDPQEPAGILQETAMDGDTGSLAAGMTSSRSTSAASVTTPTSHGLAVARRALSGSPLASLRHSPSSTHETTASVTEPPKHAAHKLSSTSFDISSALEIPHNSEPDSSFDLSKALEIPNDSAATAVNTNANTPTTSNVTSLATAALAPHITSPKLSLKKKFSSTLLPTASASTPTVSNPTVDISSRIGSAPDFSIQHIQRHSSVRSRTTTPDIPRLSSNIDLRQGLGIEHSNLDSSTSAVNTNRVLLRKFSVGSSSSSSRSFHENDENVAFKPPPNFTLDTNSSSSLHDLKSPRSSLNYAEAANIQNKKIPLLKRASSAILRKASMTKKAPSSPSTTNPSNYYDLRHTASFSTIPYDTKDSDLRGTSTDQDKVRSMSARNTKKLSLRTKSNYVSPRCISNPEGLHHVSSLPTPPIGSSFCATPETQSFGSKFKNGLTRIIGVNGSDRSFKSANGNQNSILTTQGKPSDGDHAADSILADIPSPAQLNNLNGLNSLDDQKDDQKDEFFPPRSALSTRESSNSAIPQQNTSDNDQLNKRGQLTKRSTAPSMGSVNTAKVDSVFSGDSDESLGEGSESDELTVDIDELTKALPTITITEKLGARNVTPIQTQSNLLLDLIYKESSGYRFFSSQRKGGDEKPGKISLKEYIDVLIKQQRIEDERLAVLEHKFANNGWCSQDDLYNIQQKRIIINKKWAERISYYQGRLDA</sequence>
<dbReference type="OrthoDB" id="4070760at2759"/>
<feature type="region of interest" description="Disordered" evidence="1">
    <location>
        <begin position="347"/>
        <end position="385"/>
    </location>
</feature>